<evidence type="ECO:0000256" key="6">
    <source>
        <dbReference type="ARBA" id="ARBA00022837"/>
    </source>
</evidence>
<evidence type="ECO:0000256" key="10">
    <source>
        <dbReference type="ARBA" id="ARBA00023157"/>
    </source>
</evidence>
<evidence type="ECO:0000256" key="12">
    <source>
        <dbReference type="PROSITE-ProRule" id="PRU00043"/>
    </source>
</evidence>
<comment type="caution">
    <text evidence="14">The sequence shown here is derived from an EMBL/GenBank/DDBJ whole genome shotgun (WGS) entry which is preliminary data.</text>
</comment>
<dbReference type="InterPro" id="IPR015919">
    <property type="entry name" value="Cadherin-like_sf"/>
</dbReference>
<dbReference type="GO" id="GO:0005509">
    <property type="term" value="F:calcium ion binding"/>
    <property type="evidence" value="ECO:0007669"/>
    <property type="project" value="UniProtKB-UniRule"/>
</dbReference>
<keyword evidence="4" id="KW-0732">Signal</keyword>
<gene>
    <name evidence="14" type="ORF">NP493_619g00023</name>
</gene>
<proteinExistence type="predicted"/>
<feature type="domain" description="Cadherin" evidence="13">
    <location>
        <begin position="510"/>
        <end position="588"/>
    </location>
</feature>
<evidence type="ECO:0000256" key="8">
    <source>
        <dbReference type="ARBA" id="ARBA00022989"/>
    </source>
</evidence>
<feature type="domain" description="Cadherin" evidence="13">
    <location>
        <begin position="254"/>
        <end position="353"/>
    </location>
</feature>
<keyword evidence="2" id="KW-0245">EGF-like domain</keyword>
<dbReference type="GO" id="GO:0016342">
    <property type="term" value="C:catenin complex"/>
    <property type="evidence" value="ECO:0007669"/>
    <property type="project" value="TreeGrafter"/>
</dbReference>
<evidence type="ECO:0000256" key="9">
    <source>
        <dbReference type="ARBA" id="ARBA00023136"/>
    </source>
</evidence>
<keyword evidence="5" id="KW-0677">Repeat</keyword>
<keyword evidence="15" id="KW-1185">Reference proteome</keyword>
<evidence type="ECO:0000256" key="7">
    <source>
        <dbReference type="ARBA" id="ARBA00022889"/>
    </source>
</evidence>
<feature type="domain" description="Cadherin" evidence="13">
    <location>
        <begin position="55"/>
        <end position="153"/>
    </location>
</feature>
<comment type="subcellular location">
    <subcellularLocation>
        <location evidence="1">Membrane</location>
        <topology evidence="1">Single-pass membrane protein</topology>
    </subcellularLocation>
</comment>
<evidence type="ECO:0000256" key="11">
    <source>
        <dbReference type="ARBA" id="ARBA00023180"/>
    </source>
</evidence>
<dbReference type="InterPro" id="IPR039808">
    <property type="entry name" value="Cadherin"/>
</dbReference>
<organism evidence="14 15">
    <name type="scientific">Ridgeia piscesae</name>
    <name type="common">Tubeworm</name>
    <dbReference type="NCBI Taxonomy" id="27915"/>
    <lineage>
        <taxon>Eukaryota</taxon>
        <taxon>Metazoa</taxon>
        <taxon>Spiralia</taxon>
        <taxon>Lophotrochozoa</taxon>
        <taxon>Annelida</taxon>
        <taxon>Polychaeta</taxon>
        <taxon>Sedentaria</taxon>
        <taxon>Canalipalpata</taxon>
        <taxon>Sabellida</taxon>
        <taxon>Siboglinidae</taxon>
        <taxon>Ridgeia</taxon>
    </lineage>
</organism>
<dbReference type="Gene3D" id="2.60.40.60">
    <property type="entry name" value="Cadherins"/>
    <property type="match status" value="6"/>
</dbReference>
<dbReference type="InterPro" id="IPR002126">
    <property type="entry name" value="Cadherin-like_dom"/>
</dbReference>
<dbReference type="FunFam" id="2.60.40.60:FF:000015">
    <property type="entry name" value="FAT atypical cadherin 1"/>
    <property type="match status" value="1"/>
</dbReference>
<evidence type="ECO:0000256" key="2">
    <source>
        <dbReference type="ARBA" id="ARBA00022536"/>
    </source>
</evidence>
<keyword evidence="8" id="KW-1133">Transmembrane helix</keyword>
<feature type="non-terminal residue" evidence="14">
    <location>
        <position position="1"/>
    </location>
</feature>
<keyword evidence="6 12" id="KW-0106">Calcium</keyword>
<evidence type="ECO:0000256" key="3">
    <source>
        <dbReference type="ARBA" id="ARBA00022692"/>
    </source>
</evidence>
<dbReference type="GO" id="GO:0045296">
    <property type="term" value="F:cadherin binding"/>
    <property type="evidence" value="ECO:0007669"/>
    <property type="project" value="TreeGrafter"/>
</dbReference>
<keyword evidence="10" id="KW-1015">Disulfide bond</keyword>
<keyword evidence="9" id="KW-0472">Membrane</keyword>
<evidence type="ECO:0000259" key="13">
    <source>
        <dbReference type="PROSITE" id="PS50268"/>
    </source>
</evidence>
<dbReference type="Proteomes" id="UP001209878">
    <property type="component" value="Unassembled WGS sequence"/>
</dbReference>
<dbReference type="CDD" id="cd11304">
    <property type="entry name" value="Cadherin_repeat"/>
    <property type="match status" value="6"/>
</dbReference>
<dbReference type="PROSITE" id="PS50268">
    <property type="entry name" value="CADHERIN_2"/>
    <property type="match status" value="6"/>
</dbReference>
<dbReference type="PRINTS" id="PR00205">
    <property type="entry name" value="CADHERIN"/>
</dbReference>
<evidence type="ECO:0000313" key="15">
    <source>
        <dbReference type="Proteomes" id="UP001209878"/>
    </source>
</evidence>
<dbReference type="SUPFAM" id="SSF49313">
    <property type="entry name" value="Cadherin-like"/>
    <property type="match status" value="6"/>
</dbReference>
<accession>A0AAD9KTA4</accession>
<dbReference type="AlphaFoldDB" id="A0AAD9KTA4"/>
<dbReference type="PANTHER" id="PTHR24027">
    <property type="entry name" value="CADHERIN-23"/>
    <property type="match status" value="1"/>
</dbReference>
<feature type="domain" description="Cadherin" evidence="13">
    <location>
        <begin position="8"/>
        <end position="53"/>
    </location>
</feature>
<evidence type="ECO:0000256" key="4">
    <source>
        <dbReference type="ARBA" id="ARBA00022729"/>
    </source>
</evidence>
<dbReference type="PANTHER" id="PTHR24027:SF438">
    <property type="entry name" value="CADHERIN 23"/>
    <property type="match status" value="1"/>
</dbReference>
<dbReference type="FunFam" id="2.60.40.60:FF:000020">
    <property type="entry name" value="Dachsous cadherin-related 1b"/>
    <property type="match status" value="2"/>
</dbReference>
<dbReference type="FunFam" id="2.60.40.60:FF:000024">
    <property type="entry name" value="FAT atypical cadherin 3"/>
    <property type="match status" value="1"/>
</dbReference>
<evidence type="ECO:0000256" key="1">
    <source>
        <dbReference type="ARBA" id="ARBA00004167"/>
    </source>
</evidence>
<protein>
    <recommendedName>
        <fullName evidence="13">Cadherin domain-containing protein</fullName>
    </recommendedName>
</protein>
<dbReference type="EMBL" id="JAODUO010000619">
    <property type="protein sequence ID" value="KAK2177066.1"/>
    <property type="molecule type" value="Genomic_DNA"/>
</dbReference>
<feature type="domain" description="Cadherin" evidence="13">
    <location>
        <begin position="154"/>
        <end position="253"/>
    </location>
</feature>
<dbReference type="GO" id="GO:0016477">
    <property type="term" value="P:cell migration"/>
    <property type="evidence" value="ECO:0007669"/>
    <property type="project" value="TreeGrafter"/>
</dbReference>
<reference evidence="14" key="1">
    <citation type="journal article" date="2023" name="Mol. Biol. Evol.">
        <title>Third-Generation Sequencing Reveals the Adaptive Role of the Epigenome in Three Deep-Sea Polychaetes.</title>
        <authorList>
            <person name="Perez M."/>
            <person name="Aroh O."/>
            <person name="Sun Y."/>
            <person name="Lan Y."/>
            <person name="Juniper S.K."/>
            <person name="Young C.R."/>
            <person name="Angers B."/>
            <person name="Qian P.Y."/>
        </authorList>
    </citation>
    <scope>NUCLEOTIDE SEQUENCE</scope>
    <source>
        <strain evidence="14">R07B-5</strain>
    </source>
</reference>
<dbReference type="GO" id="GO:0007156">
    <property type="term" value="P:homophilic cell adhesion via plasma membrane adhesion molecules"/>
    <property type="evidence" value="ECO:0007669"/>
    <property type="project" value="InterPro"/>
</dbReference>
<evidence type="ECO:0000313" key="14">
    <source>
        <dbReference type="EMBL" id="KAK2177066.1"/>
    </source>
</evidence>
<dbReference type="InterPro" id="IPR020894">
    <property type="entry name" value="Cadherin_CS"/>
</dbReference>
<dbReference type="GO" id="GO:0008013">
    <property type="term" value="F:beta-catenin binding"/>
    <property type="evidence" value="ECO:0007669"/>
    <property type="project" value="TreeGrafter"/>
</dbReference>
<dbReference type="Pfam" id="PF00028">
    <property type="entry name" value="Cadherin"/>
    <property type="match status" value="5"/>
</dbReference>
<dbReference type="SMART" id="SM00112">
    <property type="entry name" value="CA"/>
    <property type="match status" value="6"/>
</dbReference>
<keyword evidence="3" id="KW-0812">Transmembrane</keyword>
<keyword evidence="11" id="KW-0325">Glycoprotein</keyword>
<sequence length="599" mass="63979">ELVLLGSLDHETTPSYELVIEVSDGGIDGDNVLSASATVNITVLDVNEFSPQFDDGVVFQVAVEEETTRDNIVTVSATDGDHDVITYSIASADEHFAISASTGQIDLVQSLDRETAQEVRLEVWATDNGTPTRLSSAEVFITITNINDNVPEFDQETYPLVLAESATVGITVLTVSASDGDDDEITYSIASADDHFAINASTGQIDLVKSLDRESVEEMRLVVWATDNRTPARSSSAEVFITITNINDNVPEFDQETYPLALAESATVGTTVLTVSASDGDDDEITYSIASADDHFAINANTGQIDLVKSLDHESVEEMRLVVWATDNGTPAKSSSAQVIVTVTNVNDNAPEFEQELYSLSLAESTPVRTTVLQVNASDVDSAVLTFSIVSGNTANAFSLTPRSGELVLLGSLDHETTPGYKLVIKVSDGGIDGDNVLSASATVNITVVDTTTSTCRSGRPLAPVMSGPPAMSAMAEVLVSVVDINDHSPVLAVNKYTSVQVTTSDFVSGRPVYRAQATDADSGDNGTVRYSLSRIRVDPDAFVIDEESGVVTPRGTPVSRFYVMVIHAKDGGQTPRSTYMYLFVKVCRYPGGGWFCLL</sequence>
<feature type="domain" description="Cadherin" evidence="13">
    <location>
        <begin position="354"/>
        <end position="492"/>
    </location>
</feature>
<dbReference type="PROSITE" id="PS00232">
    <property type="entry name" value="CADHERIN_1"/>
    <property type="match status" value="1"/>
</dbReference>
<evidence type="ECO:0000256" key="5">
    <source>
        <dbReference type="ARBA" id="ARBA00022737"/>
    </source>
</evidence>
<name>A0AAD9KTA4_RIDPI</name>
<keyword evidence="7" id="KW-0130">Cell adhesion</keyword>